<name>A0A944QRS2_9GAMM</name>
<dbReference type="EMBL" id="JAHHGM010000003">
    <property type="protein sequence ID" value="MBT2988083.1"/>
    <property type="molecule type" value="Genomic_DNA"/>
</dbReference>
<dbReference type="PANTHER" id="PTHR35841">
    <property type="entry name" value="PHOSPHONATES-BINDING PERIPLASMIC PROTEIN"/>
    <property type="match status" value="1"/>
</dbReference>
<organism evidence="1 2">
    <name type="scientific">Candidatus Thiodiazotropha taylori</name>
    <dbReference type="NCBI Taxonomy" id="2792791"/>
    <lineage>
        <taxon>Bacteria</taxon>
        <taxon>Pseudomonadati</taxon>
        <taxon>Pseudomonadota</taxon>
        <taxon>Gammaproteobacteria</taxon>
        <taxon>Chromatiales</taxon>
        <taxon>Sedimenticolaceae</taxon>
        <taxon>Candidatus Thiodiazotropha</taxon>
    </lineage>
</organism>
<dbReference type="SUPFAM" id="SSF53850">
    <property type="entry name" value="Periplasmic binding protein-like II"/>
    <property type="match status" value="1"/>
</dbReference>
<dbReference type="PANTHER" id="PTHR35841:SF1">
    <property type="entry name" value="PHOSPHONATES-BINDING PERIPLASMIC PROTEIN"/>
    <property type="match status" value="1"/>
</dbReference>
<dbReference type="AlphaFoldDB" id="A0A944QRS2"/>
<comment type="caution">
    <text evidence="1">The sequence shown here is derived from an EMBL/GenBank/DDBJ whole genome shotgun (WGS) entry which is preliminary data.</text>
</comment>
<evidence type="ECO:0000313" key="1">
    <source>
        <dbReference type="EMBL" id="MBT2988083.1"/>
    </source>
</evidence>
<dbReference type="Proteomes" id="UP000770889">
    <property type="component" value="Unassembled WGS sequence"/>
</dbReference>
<protein>
    <submittedName>
        <fullName evidence="1">PhnD/SsuA/transferrin family substrate-binding protein</fullName>
    </submittedName>
</protein>
<evidence type="ECO:0000313" key="2">
    <source>
        <dbReference type="Proteomes" id="UP000770889"/>
    </source>
</evidence>
<accession>A0A944QRS2</accession>
<sequence>MNKKSIYLHGLTWLIGLVLLVSVTADADERKIIRVGGSAESIYDMRIADLEILISLLFNEMYRDDNYQLKVKIYERDEMLESQLTSGKLDAIFMNPIFYLENIEYLNSKFTYAVQHGSSIKPNYLLLVRRDSGINSLEGLRDKKLIVPSGHMAGLRFLDVELLRTGMPMAAESFSEVRYTKEANAAIINLFFGQVDAALVTDFSYEVATELNRQIPKSLQIIRTSQPLIHMVIGIRKDFPPHLVERYLPFAESLNKFPRLRYLKKNFRFAGVKKITTDDLFTLVDLNKEFARLKNKVAPQ</sequence>
<reference evidence="1 2" key="1">
    <citation type="submission" date="2021-05" db="EMBL/GenBank/DDBJ databases">
        <title>Genetic and Functional Diversity in Clade A Lucinid endosymbionts from the Bahamas.</title>
        <authorList>
            <person name="Giani N.M."/>
            <person name="Engel A.S."/>
            <person name="Campbell B.J."/>
        </authorList>
    </citation>
    <scope>NUCLEOTIDE SEQUENCE [LARGE SCALE GENOMIC DNA]</scope>
    <source>
        <strain evidence="1">LUC16012Gg_MoonRockCtena</strain>
    </source>
</reference>
<dbReference type="Pfam" id="PF12974">
    <property type="entry name" value="Phosphonate-bd"/>
    <property type="match status" value="1"/>
</dbReference>
<dbReference type="Gene3D" id="3.40.190.10">
    <property type="entry name" value="Periplasmic binding protein-like II"/>
    <property type="match status" value="2"/>
</dbReference>
<gene>
    <name evidence="1" type="ORF">KME65_03885</name>
</gene>
<proteinExistence type="predicted"/>